<dbReference type="AlphaFoldDB" id="A0A069CS69"/>
<dbReference type="Proteomes" id="UP000030643">
    <property type="component" value="Unassembled WGS sequence"/>
</dbReference>
<dbReference type="InterPro" id="IPR006282">
    <property type="entry name" value="Thi_PPkinase"/>
</dbReference>
<dbReference type="SMART" id="SM00983">
    <property type="entry name" value="TPK_B1_binding"/>
    <property type="match status" value="1"/>
</dbReference>
<evidence type="ECO:0000259" key="6">
    <source>
        <dbReference type="SMART" id="SM00983"/>
    </source>
</evidence>
<evidence type="ECO:0000256" key="1">
    <source>
        <dbReference type="ARBA" id="ARBA00022679"/>
    </source>
</evidence>
<reference evidence="8" key="1">
    <citation type="journal article" date="2014" name="Genome Announc.">
        <title>Draft genome sequence of Weissella oryzae SG25T, isolated from fermented rice grains.</title>
        <authorList>
            <person name="Tanizawa Y."/>
            <person name="Fujisawa T."/>
            <person name="Mochizuki T."/>
            <person name="Kaminuma E."/>
            <person name="Suzuki Y."/>
            <person name="Nakamura Y."/>
            <person name="Tohno M."/>
        </authorList>
    </citation>
    <scope>NUCLEOTIDE SEQUENCE [LARGE SCALE GENOMIC DNA]</scope>
    <source>
        <strain evidence="8">DSM 25784 / JCM 18191 / LMG 30913 / SG25</strain>
    </source>
</reference>
<dbReference type="PANTHER" id="PTHR41299">
    <property type="entry name" value="THIAMINE PYROPHOSPHOKINASE"/>
    <property type="match status" value="1"/>
</dbReference>
<gene>
    <name evidence="7" type="ORF">WOSG25_041050</name>
</gene>
<proteinExistence type="predicted"/>
<dbReference type="EC" id="2.7.6.2" evidence="5"/>
<dbReference type="RefSeq" id="WP_027698757.1">
    <property type="nucleotide sequence ID" value="NZ_DF820487.1"/>
</dbReference>
<keyword evidence="8" id="KW-1185">Reference proteome</keyword>
<evidence type="ECO:0000256" key="5">
    <source>
        <dbReference type="NCBIfam" id="TIGR01378"/>
    </source>
</evidence>
<feature type="domain" description="Thiamin pyrophosphokinase thiamin-binding" evidence="6">
    <location>
        <begin position="145"/>
        <end position="209"/>
    </location>
</feature>
<dbReference type="InterPro" id="IPR036759">
    <property type="entry name" value="TPK_catalytic_sf"/>
</dbReference>
<name>A0A069CS69_WEIOS</name>
<dbReference type="Pfam" id="PF04263">
    <property type="entry name" value="TPK_catalytic"/>
    <property type="match status" value="1"/>
</dbReference>
<dbReference type="STRING" id="1329250.WOSG25_041050"/>
<dbReference type="Gene3D" id="3.40.50.10240">
    <property type="entry name" value="Thiamin pyrophosphokinase, catalytic domain"/>
    <property type="match status" value="1"/>
</dbReference>
<dbReference type="InterPro" id="IPR053149">
    <property type="entry name" value="TPK"/>
</dbReference>
<dbReference type="SUPFAM" id="SSF63999">
    <property type="entry name" value="Thiamin pyrophosphokinase, catalytic domain"/>
    <property type="match status" value="1"/>
</dbReference>
<dbReference type="GO" id="GO:0004788">
    <property type="term" value="F:thiamine diphosphokinase activity"/>
    <property type="evidence" value="ECO:0007669"/>
    <property type="project" value="UniProtKB-UniRule"/>
</dbReference>
<keyword evidence="2" id="KW-0547">Nucleotide-binding</keyword>
<dbReference type="InterPro" id="IPR007373">
    <property type="entry name" value="Thiamin_PyroPKinase_B1-bd"/>
</dbReference>
<dbReference type="NCBIfam" id="TIGR01378">
    <property type="entry name" value="thi_PPkinase"/>
    <property type="match status" value="1"/>
</dbReference>
<dbReference type="GO" id="GO:0016301">
    <property type="term" value="F:kinase activity"/>
    <property type="evidence" value="ECO:0007669"/>
    <property type="project" value="UniProtKB-KW"/>
</dbReference>
<dbReference type="InterPro" id="IPR007371">
    <property type="entry name" value="TPK_catalytic"/>
</dbReference>
<dbReference type="Pfam" id="PF04265">
    <property type="entry name" value="TPK_B1_binding"/>
    <property type="match status" value="1"/>
</dbReference>
<dbReference type="GO" id="GO:0005524">
    <property type="term" value="F:ATP binding"/>
    <property type="evidence" value="ECO:0007669"/>
    <property type="project" value="UniProtKB-KW"/>
</dbReference>
<accession>A0A069CS69</accession>
<evidence type="ECO:0000313" key="7">
    <source>
        <dbReference type="EMBL" id="GAK30665.1"/>
    </source>
</evidence>
<evidence type="ECO:0000256" key="4">
    <source>
        <dbReference type="ARBA" id="ARBA00022840"/>
    </source>
</evidence>
<dbReference type="GO" id="GO:0030975">
    <property type="term" value="F:thiamine binding"/>
    <property type="evidence" value="ECO:0007669"/>
    <property type="project" value="InterPro"/>
</dbReference>
<dbReference type="CDD" id="cd07995">
    <property type="entry name" value="TPK"/>
    <property type="match status" value="1"/>
</dbReference>
<protein>
    <recommendedName>
        <fullName evidence="5">Thiamine diphosphokinase</fullName>
        <ecNumber evidence="5">2.7.6.2</ecNumber>
    </recommendedName>
</protein>
<dbReference type="GO" id="GO:0006772">
    <property type="term" value="P:thiamine metabolic process"/>
    <property type="evidence" value="ECO:0007669"/>
    <property type="project" value="UniProtKB-UniRule"/>
</dbReference>
<dbReference type="eggNOG" id="COG1564">
    <property type="taxonomic scope" value="Bacteria"/>
</dbReference>
<dbReference type="EMBL" id="DF820487">
    <property type="protein sequence ID" value="GAK30665.1"/>
    <property type="molecule type" value="Genomic_DNA"/>
</dbReference>
<dbReference type="GO" id="GO:0009229">
    <property type="term" value="P:thiamine diphosphate biosynthetic process"/>
    <property type="evidence" value="ECO:0007669"/>
    <property type="project" value="InterPro"/>
</dbReference>
<sequence length="222" mass="24812">MKKMHVLIGGPVSEWPDELATGQIAGPWVAADRGALRLLKLGIVPELVVGDFDSMSATEKALVDAQVARRVAVRPEKDETDTELLLSLLNEDKSIDEIIIYGATGGRLDQLLSNLWIFTQERFLDLVPKVQIVDRVNVLKLFLPGQHTIKRLDSMHYLGFMNLTPVKNLTLLDEKYRLQEWSSTVPFSWSSNEFSGTVNHFSFDAGIVAVIQSRDLHGQQGD</sequence>
<keyword evidence="3 7" id="KW-0418">Kinase</keyword>
<dbReference type="PANTHER" id="PTHR41299:SF1">
    <property type="entry name" value="THIAMINE PYROPHOSPHOKINASE"/>
    <property type="match status" value="1"/>
</dbReference>
<evidence type="ECO:0000256" key="3">
    <source>
        <dbReference type="ARBA" id="ARBA00022777"/>
    </source>
</evidence>
<keyword evidence="4" id="KW-0067">ATP-binding</keyword>
<dbReference type="OrthoDB" id="9804377at2"/>
<keyword evidence="1" id="KW-0808">Transferase</keyword>
<evidence type="ECO:0000313" key="8">
    <source>
        <dbReference type="Proteomes" id="UP000030643"/>
    </source>
</evidence>
<organism evidence="7 8">
    <name type="scientific">Weissella oryzae (strain DSM 25784 / JCM 18191 / LMG 30913 / SG25)</name>
    <dbReference type="NCBI Taxonomy" id="1329250"/>
    <lineage>
        <taxon>Bacteria</taxon>
        <taxon>Bacillati</taxon>
        <taxon>Bacillota</taxon>
        <taxon>Bacilli</taxon>
        <taxon>Lactobacillales</taxon>
        <taxon>Lactobacillaceae</taxon>
        <taxon>Weissella</taxon>
    </lineage>
</organism>
<evidence type="ECO:0000256" key="2">
    <source>
        <dbReference type="ARBA" id="ARBA00022741"/>
    </source>
</evidence>